<comment type="caution">
    <text evidence="1">The sequence shown here is derived from an EMBL/GenBank/DDBJ whole genome shotgun (WGS) entry which is preliminary data.</text>
</comment>
<reference evidence="1" key="2">
    <citation type="journal article" date="2023" name="IMA Fungus">
        <title>Comparative genomic study of the Penicillium genus elucidates a diverse pangenome and 15 lateral gene transfer events.</title>
        <authorList>
            <person name="Petersen C."/>
            <person name="Sorensen T."/>
            <person name="Nielsen M.R."/>
            <person name="Sondergaard T.E."/>
            <person name="Sorensen J.L."/>
            <person name="Fitzpatrick D.A."/>
            <person name="Frisvad J.C."/>
            <person name="Nielsen K.L."/>
        </authorList>
    </citation>
    <scope>NUCLEOTIDE SEQUENCE</scope>
    <source>
        <strain evidence="1">IBT 21917</strain>
    </source>
</reference>
<accession>A0A9W9I2H3</accession>
<evidence type="ECO:0000313" key="1">
    <source>
        <dbReference type="EMBL" id="KAJ5165916.1"/>
    </source>
</evidence>
<sequence>MGIAVLRAIQRQVKWNSDHKGRTTAYHDALTKLYNESPTLGNLGLFELFFNEFVYGLEPSNTPGQNTMALNAFIASQKAWETS</sequence>
<evidence type="ECO:0000313" key="2">
    <source>
        <dbReference type="Proteomes" id="UP001146351"/>
    </source>
</evidence>
<name>A0A9W9I2H3_9EURO</name>
<dbReference type="EMBL" id="JAPQKO010000004">
    <property type="protein sequence ID" value="KAJ5165916.1"/>
    <property type="molecule type" value="Genomic_DNA"/>
</dbReference>
<dbReference type="Proteomes" id="UP001146351">
    <property type="component" value="Unassembled WGS sequence"/>
</dbReference>
<reference evidence="1" key="1">
    <citation type="submission" date="2022-11" db="EMBL/GenBank/DDBJ databases">
        <authorList>
            <person name="Petersen C."/>
        </authorList>
    </citation>
    <scope>NUCLEOTIDE SEQUENCE</scope>
    <source>
        <strain evidence="1">IBT 21917</strain>
    </source>
</reference>
<dbReference type="AlphaFoldDB" id="A0A9W9I2H3"/>
<gene>
    <name evidence="1" type="ORF">N7492_006212</name>
</gene>
<keyword evidence="2" id="KW-1185">Reference proteome</keyword>
<protein>
    <submittedName>
        <fullName evidence="1">Uncharacterized protein</fullName>
    </submittedName>
</protein>
<proteinExistence type="predicted"/>
<organism evidence="1 2">
    <name type="scientific">Penicillium capsulatum</name>
    <dbReference type="NCBI Taxonomy" id="69766"/>
    <lineage>
        <taxon>Eukaryota</taxon>
        <taxon>Fungi</taxon>
        <taxon>Dikarya</taxon>
        <taxon>Ascomycota</taxon>
        <taxon>Pezizomycotina</taxon>
        <taxon>Eurotiomycetes</taxon>
        <taxon>Eurotiomycetidae</taxon>
        <taxon>Eurotiales</taxon>
        <taxon>Aspergillaceae</taxon>
        <taxon>Penicillium</taxon>
    </lineage>
</organism>